<protein>
    <recommendedName>
        <fullName evidence="1">Rhamnogalacturonase A/B/Epimerase-like pectate lyase domain-containing protein</fullName>
    </recommendedName>
</protein>
<evidence type="ECO:0000313" key="2">
    <source>
        <dbReference type="EMBL" id="MBC2117766.1"/>
    </source>
</evidence>
<dbReference type="Gene3D" id="2.160.20.10">
    <property type="entry name" value="Single-stranded right-handed beta-helix, Pectin lyase-like"/>
    <property type="match status" value="1"/>
</dbReference>
<name>A0A7X0YPP5_9LIST</name>
<feature type="domain" description="Rhamnogalacturonase A/B/Epimerase-like pectate lyase" evidence="1">
    <location>
        <begin position="4"/>
        <end position="55"/>
    </location>
</feature>
<proteinExistence type="predicted"/>
<dbReference type="Pfam" id="PF12708">
    <property type="entry name" value="Pect-lyase_RHGA_epim"/>
    <property type="match status" value="1"/>
</dbReference>
<evidence type="ECO:0000259" key="1">
    <source>
        <dbReference type="Pfam" id="PF12708"/>
    </source>
</evidence>
<dbReference type="AlphaFoldDB" id="A0A7X0YPP5"/>
<dbReference type="SUPFAM" id="SSF51126">
    <property type="entry name" value="Pectin lyase-like"/>
    <property type="match status" value="1"/>
</dbReference>
<sequence>MDSIVNIDDFGAIGNGVHDDSEAINKAIQSLAKQKGGVLYIPAKTYAISKELYINVPGIYISEARVLIFRYLRFWMIFQGEQRLFLNLIHFSYLKV</sequence>
<dbReference type="RefSeq" id="WP_185536551.1">
    <property type="nucleotide sequence ID" value="NZ_JAARXI010000008.1"/>
</dbReference>
<dbReference type="InterPro" id="IPR011050">
    <property type="entry name" value="Pectin_lyase_fold/virulence"/>
</dbReference>
<dbReference type="InterPro" id="IPR012334">
    <property type="entry name" value="Pectin_lyas_fold"/>
</dbReference>
<dbReference type="EMBL" id="JAARXI010000008">
    <property type="protein sequence ID" value="MBC2117766.1"/>
    <property type="molecule type" value="Genomic_DNA"/>
</dbReference>
<comment type="caution">
    <text evidence="2">The sequence shown here is derived from an EMBL/GenBank/DDBJ whole genome shotgun (WGS) entry which is preliminary data.</text>
</comment>
<dbReference type="Proteomes" id="UP000529446">
    <property type="component" value="Unassembled WGS sequence"/>
</dbReference>
<evidence type="ECO:0000313" key="3">
    <source>
        <dbReference type="Proteomes" id="UP000529446"/>
    </source>
</evidence>
<dbReference type="InterPro" id="IPR024535">
    <property type="entry name" value="RHGA/B-epi-like_pectate_lyase"/>
</dbReference>
<accession>A0A7X0YPP5</accession>
<gene>
    <name evidence="2" type="ORF">HCB06_14130</name>
</gene>
<reference evidence="2 3" key="1">
    <citation type="submission" date="2020-03" db="EMBL/GenBank/DDBJ databases">
        <title>Soil Listeria distribution.</title>
        <authorList>
            <person name="Liao J."/>
            <person name="Wiedmann M."/>
        </authorList>
    </citation>
    <scope>NUCLEOTIDE SEQUENCE [LARGE SCALE GENOMIC DNA]</scope>
    <source>
        <strain evidence="2 3">FSL L7-0360</strain>
    </source>
</reference>
<organism evidence="2 3">
    <name type="scientific">Listeria booriae</name>
    <dbReference type="NCBI Taxonomy" id="1552123"/>
    <lineage>
        <taxon>Bacteria</taxon>
        <taxon>Bacillati</taxon>
        <taxon>Bacillota</taxon>
        <taxon>Bacilli</taxon>
        <taxon>Bacillales</taxon>
        <taxon>Listeriaceae</taxon>
        <taxon>Listeria</taxon>
    </lineage>
</organism>